<dbReference type="PANTHER" id="PTHR46116">
    <property type="entry name" value="(E3-INDEPENDENT) E2 UBIQUITIN-CONJUGATING ENZYME"/>
    <property type="match status" value="1"/>
</dbReference>
<dbReference type="Pfam" id="PF00179">
    <property type="entry name" value="UQ_con"/>
    <property type="match status" value="1"/>
</dbReference>
<organism evidence="4 5">
    <name type="scientific">Rehmannia glutinosa</name>
    <name type="common">Chinese foxglove</name>
    <dbReference type="NCBI Taxonomy" id="99300"/>
    <lineage>
        <taxon>Eukaryota</taxon>
        <taxon>Viridiplantae</taxon>
        <taxon>Streptophyta</taxon>
        <taxon>Embryophyta</taxon>
        <taxon>Tracheophyta</taxon>
        <taxon>Spermatophyta</taxon>
        <taxon>Magnoliopsida</taxon>
        <taxon>eudicotyledons</taxon>
        <taxon>Gunneridae</taxon>
        <taxon>Pentapetalae</taxon>
        <taxon>asterids</taxon>
        <taxon>lamiids</taxon>
        <taxon>Lamiales</taxon>
        <taxon>Orobanchaceae</taxon>
        <taxon>Rehmannieae</taxon>
        <taxon>Rehmannia</taxon>
    </lineage>
</organism>
<protein>
    <recommendedName>
        <fullName evidence="3">UBC core domain-containing protein</fullName>
    </recommendedName>
</protein>
<name>A0ABR0WGH1_REHGL</name>
<dbReference type="Gene3D" id="3.10.110.10">
    <property type="entry name" value="Ubiquitin Conjugating Enzyme"/>
    <property type="match status" value="1"/>
</dbReference>
<dbReference type="PANTHER" id="PTHR46116:SF19">
    <property type="entry name" value="UBIQUITIN-CONJUGATING ENZYME FAMILY PROTEIN"/>
    <property type="match status" value="1"/>
</dbReference>
<keyword evidence="2" id="KW-0833">Ubl conjugation pathway</keyword>
<keyword evidence="5" id="KW-1185">Reference proteome</keyword>
<evidence type="ECO:0000256" key="1">
    <source>
        <dbReference type="ARBA" id="ARBA00022679"/>
    </source>
</evidence>
<feature type="domain" description="UBC core" evidence="3">
    <location>
        <begin position="82"/>
        <end position="243"/>
    </location>
</feature>
<accession>A0ABR0WGH1</accession>
<keyword evidence="1" id="KW-0808">Transferase</keyword>
<comment type="caution">
    <text evidence="4">The sequence shown here is derived from an EMBL/GenBank/DDBJ whole genome shotgun (WGS) entry which is preliminary data.</text>
</comment>
<dbReference type="PROSITE" id="PS50127">
    <property type="entry name" value="UBC_2"/>
    <property type="match status" value="1"/>
</dbReference>
<evidence type="ECO:0000256" key="2">
    <source>
        <dbReference type="ARBA" id="ARBA00022786"/>
    </source>
</evidence>
<evidence type="ECO:0000313" key="4">
    <source>
        <dbReference type="EMBL" id="KAK6146240.1"/>
    </source>
</evidence>
<dbReference type="Proteomes" id="UP001318860">
    <property type="component" value="Unassembled WGS sequence"/>
</dbReference>
<dbReference type="InterPro" id="IPR016135">
    <property type="entry name" value="UBQ-conjugating_enzyme/RWD"/>
</dbReference>
<evidence type="ECO:0000313" key="5">
    <source>
        <dbReference type="Proteomes" id="UP001318860"/>
    </source>
</evidence>
<reference evidence="4 5" key="1">
    <citation type="journal article" date="2021" name="Comput. Struct. Biotechnol. J.">
        <title>De novo genome assembly of the potent medicinal plant Rehmannia glutinosa using nanopore technology.</title>
        <authorList>
            <person name="Ma L."/>
            <person name="Dong C."/>
            <person name="Song C."/>
            <person name="Wang X."/>
            <person name="Zheng X."/>
            <person name="Niu Y."/>
            <person name="Chen S."/>
            <person name="Feng W."/>
        </authorList>
    </citation>
    <scope>NUCLEOTIDE SEQUENCE [LARGE SCALE GENOMIC DNA]</scope>
    <source>
        <strain evidence="4">DH-2019</strain>
    </source>
</reference>
<dbReference type="SUPFAM" id="SSF54495">
    <property type="entry name" value="UBC-like"/>
    <property type="match status" value="1"/>
</dbReference>
<proteinExistence type="predicted"/>
<evidence type="ECO:0000259" key="3">
    <source>
        <dbReference type="PROSITE" id="PS50127"/>
    </source>
</evidence>
<gene>
    <name evidence="4" type="ORF">DH2020_020109</name>
</gene>
<dbReference type="SMART" id="SM00212">
    <property type="entry name" value="UBCc"/>
    <property type="match status" value="1"/>
</dbReference>
<dbReference type="EMBL" id="JABTTQ020000011">
    <property type="protein sequence ID" value="KAK6146240.1"/>
    <property type="molecule type" value="Genomic_DNA"/>
</dbReference>
<dbReference type="CDD" id="cd23837">
    <property type="entry name" value="UBCc_UBE2O"/>
    <property type="match status" value="1"/>
</dbReference>
<sequence length="364" mass="41712">MAKYMCGFGQWQSICVASANGKVYVWLRPTANLTSIYLAICEADNAQNDANNIEFKHFDVVPEAKDHHYIKSNKSFLAKQCFSYSKIMKEWKILEKNLPESIYVQVYETRIDLLRAVIIGSPRTPYHDGLFFFDICLPCDYPNQPPQVYYRSHGYRLNPNLYANGRVCLSLINTWGGSTAERWTQKSTILQILVSIQGLVLNEKPFFNEPVFRSHLNSKSTSWITKSNCYNQDAFILSCKTMLQIMEKPPGNFEIFVAQHFRVRAAFILTAIKEYGEGRVRVGHFQTNATSSSSSSSVQVCGRFKANLKKVYSQLEIAFARLTSDEPTKMDKEEKGCLISEPPKMEKNKKKKGLLSKLAKWIWK</sequence>
<dbReference type="InterPro" id="IPR000608">
    <property type="entry name" value="UBC"/>
</dbReference>